<dbReference type="STRING" id="6239.T19D12.1a.1"/>
<evidence type="ECO:0000313" key="4">
    <source>
        <dbReference type="Proteomes" id="UP000001940"/>
    </source>
</evidence>
<keyword evidence="2" id="KW-0812">Transmembrane</keyword>
<evidence type="ECO:0000313" key="3">
    <source>
        <dbReference type="EMBL" id="CCD71837.1"/>
    </source>
</evidence>
<dbReference type="InParanoid" id="Q22579"/>
<dbReference type="Bgee" id="WBGene00020576">
    <property type="expression patterns" value="Expressed in larva and 3 other cell types or tissues"/>
</dbReference>
<dbReference type="PANTHER" id="PTHR37972:SF2">
    <property type="entry name" value="PRION-LIKE-(Q_N-RICH)-DOMAIN-BEARING PROTEIN-RELATED"/>
    <property type="match status" value="1"/>
</dbReference>
<dbReference type="PANTHER" id="PTHR37972">
    <property type="entry name" value="PROTEIN CBG25533"/>
    <property type="match status" value="1"/>
</dbReference>
<dbReference type="FunCoup" id="Q22579">
    <property type="interactions" value="849"/>
</dbReference>
<dbReference type="RefSeq" id="NP_001293517.1">
    <property type="nucleotide sequence ID" value="NM_001306588.1"/>
</dbReference>
<dbReference type="CTD" id="24104905"/>
<dbReference type="PaxDb" id="6239-T19D12.1"/>
<dbReference type="AlphaFoldDB" id="Q22579"/>
<evidence type="ECO:0000256" key="1">
    <source>
        <dbReference type="SAM" id="MobiDB-lite"/>
    </source>
</evidence>
<reference evidence="3 4" key="1">
    <citation type="journal article" date="1998" name="Science">
        <title>Genome sequence of the nematode C. elegans: a platform for investigating biology.</title>
        <authorList>
            <consortium name="The C. elegans sequencing consortium"/>
            <person name="Sulson J.E."/>
            <person name="Waterston R."/>
        </authorList>
    </citation>
    <scope>NUCLEOTIDE SEQUENCE [LARGE SCALE GENOMIC DNA]</scope>
    <source>
        <strain evidence="3 4">Bristol N2</strain>
    </source>
</reference>
<evidence type="ECO:0000256" key="2">
    <source>
        <dbReference type="SAM" id="Phobius"/>
    </source>
</evidence>
<evidence type="ECO:0000313" key="5">
    <source>
        <dbReference type="WormBase" id="T19D12.1a"/>
    </source>
</evidence>
<dbReference type="GeneID" id="24104905"/>
<dbReference type="OrthoDB" id="5872342at2759"/>
<feature type="compositionally biased region" description="Low complexity" evidence="1">
    <location>
        <begin position="906"/>
        <end position="982"/>
    </location>
</feature>
<dbReference type="WormBase" id="T19D12.1a">
    <property type="protein sequence ID" value="CE28677"/>
    <property type="gene ID" value="WBGene00020576"/>
</dbReference>
<dbReference type="EMBL" id="BX284602">
    <property type="protein sequence ID" value="CCD71837.1"/>
    <property type="molecule type" value="Genomic_DNA"/>
</dbReference>
<dbReference type="ExpressionAtlas" id="Q22579">
    <property type="expression patterns" value="baseline and differential"/>
</dbReference>
<feature type="compositionally biased region" description="Polar residues" evidence="1">
    <location>
        <begin position="1445"/>
        <end position="1454"/>
    </location>
</feature>
<dbReference type="KEGG" id="cel:CELE_T19D12.1"/>
<name>Q22579_CAEEL</name>
<evidence type="ECO:0007829" key="6">
    <source>
        <dbReference type="PeptideAtlas" id="Q22579"/>
    </source>
</evidence>
<feature type="region of interest" description="Disordered" evidence="1">
    <location>
        <begin position="1445"/>
        <end position="1630"/>
    </location>
</feature>
<dbReference type="PeptideAtlas" id="Q22579"/>
<dbReference type="SMR" id="Q22579"/>
<proteinExistence type="evidence at protein level"/>
<dbReference type="UCSC" id="T19D12.1">
    <property type="organism name" value="c. elegans"/>
</dbReference>
<feature type="region of interest" description="Disordered" evidence="1">
    <location>
        <begin position="906"/>
        <end position="1008"/>
    </location>
</feature>
<organism evidence="3 4">
    <name type="scientific">Caenorhabditis elegans</name>
    <dbReference type="NCBI Taxonomy" id="6239"/>
    <lineage>
        <taxon>Eukaryota</taxon>
        <taxon>Metazoa</taxon>
        <taxon>Ecdysozoa</taxon>
        <taxon>Nematoda</taxon>
        <taxon>Chromadorea</taxon>
        <taxon>Rhabditida</taxon>
        <taxon>Rhabditina</taxon>
        <taxon>Rhabditomorpha</taxon>
        <taxon>Rhabditoidea</taxon>
        <taxon>Rhabditidae</taxon>
        <taxon>Peloderinae</taxon>
        <taxon>Caenorhabditis</taxon>
    </lineage>
</organism>
<dbReference type="PIR" id="T34369">
    <property type="entry name" value="T34369"/>
</dbReference>
<dbReference type="eggNOG" id="ENOG502QPQC">
    <property type="taxonomic scope" value="Eukaryota"/>
</dbReference>
<keyword evidence="2" id="KW-1133">Transmembrane helix</keyword>
<dbReference type="Proteomes" id="UP000001940">
    <property type="component" value="Chromosome II"/>
</dbReference>
<gene>
    <name evidence="3" type="ORF">CELE_T19D12.1</name>
    <name evidence="3 5" type="ORF">T19D12.1</name>
</gene>
<feature type="compositionally biased region" description="Low complexity" evidence="1">
    <location>
        <begin position="1455"/>
        <end position="1622"/>
    </location>
</feature>
<accession>Q22579</accession>
<dbReference type="OMA" id="TFCNGGS"/>
<feature type="compositionally biased region" description="Low complexity" evidence="1">
    <location>
        <begin position="990"/>
        <end position="1006"/>
    </location>
</feature>
<dbReference type="AGR" id="WB:WBGene00020576"/>
<keyword evidence="4" id="KW-1185">Reference proteome</keyword>
<feature type="transmembrane region" description="Helical" evidence="2">
    <location>
        <begin position="12"/>
        <end position="36"/>
    </location>
</feature>
<sequence length="1844" mass="187134">MFRDLGRVHIVSFAVGIVGLAVGITGIVLAIVFGTAQSTCTTPSPPPVCPTCPTQTAQCNTNLFSISTQVNNLKWNDDYNNTNSPAYIDAVKNITSALTATLNTGLNTASSSGFYRVLAVSTTNNVNVQISALRQGSDNSVVAIGNGAISSTSDLGQMPTDKNVNSVITSDNTTYSDVTTAPQACDKTIIQSDCPSTVAPVTCSTMPMPTTQPLVTSTAPEVTTTVAQTTTAPIVTTANTTTQGVTTTAGVTTTVTRAQNSTLAATTTAPSTNTTTQGVTTTVGKTTTVTTAQNSTWAATTTASNTTTQPVVTTSTSTQGISTTTAQATPSSSVIPTTTQTTQRPTSTGIPSTVSTSQGTSSTSPIPSTTQTSSSAPSTYTSNFTPSPTTTLLTSTIAPSTQGVPTSSKSSSPNSTPTTTITPGAPSSTLGSSSSTIVSTTITPSTPKVSTLTLSQSPTPTSTPLVVSSSSSGSSSTVVTSTITPSTQGVPTSTSNQPTPSTSNPTTPKSTVTASPSTTGATSTASPSTITSSAPTSQSHSPSSTMTSTVPVTSTFASTTTTVPITVAPGQCYCQSNVAVAFELTSGTSDLDLDIQNFIANYLFFYSGAPYILGDLTDNRTAISLVPFPNDDTLSDLMTYGAEQTPSGISAALDTFNILARGNAVISDAFNIIPNITRKGYQGFVILVANSDESVQASVDSATNLKAQGFNVITVAFKSSGKFDVLASQPSYNYTIVQDADKRYVATLIGNVLNTTYCNNLAASSTTMTSGVYSSTVTVTTQGSSSQAPSSTVTVPTTGTTSGAASTTGSITSTQQATSTSSVITTGSTSAPQSSTAVSSTTTSPSTTTGSTPAPQSSTVASTTTVSPYTTTECICTTVSNTFGTSTTQGLTSSSAQSTASTGVSTVASSTTIPQGSSSSSPQSPTSAQPAQSSSTSAATVTVSSSQSPTSSPAQQSSTPAGSSTVTVQQSSSFQSPQSTTQIGSSTTVPSTQAPSSTSGGPTTTQICPNQQTVFKGQVGVIYEMLPASTQQNAINAFVENVLLNSNFYGLALDNLTHDNRTLVTAIPYPTTDKYNVQGYGSARSVDEFRNQVIAFNGMIQPISQSSSISDALLYVTTSLPAGGVKSSLIIVGNSAAMIDNIAPILTNQLRSDFDIYTVGVGSGAVDLSPLSSGTGFSFTGDTQQVADQIGLKMASSNPSVYCPPPVPSTAAPSTSTAVPTTTVPVTTTIATTTRVTTVRPTVGPCQCTGRWVYNGDLAIAFENIKTNGSQSVANFLSNTLLKNPDSYGLTNDVNGNQPSQLTLIPYPDSNTYPTYPYGWIRSVNDIGNYIDAISPLPLATPDPQISDALTFISAQPTTLNSKVVLLVGSNGTDVNAAMDSANKLKNAGYLVITVAQTAAASVFQPLASGSQFALHIGDGNDDAVAAQIASMLLDYSFTCFDDGSSTPSPTTRCPGTQGTTQPGTIGTTVTVPPSSSSIGSTAPQGSSSIQPIASSSTMGSTAGSSSPQPTVSSTSVPSSTGATSSGSSTTVGSSTVGATQTSVSSSTVPNTGSTGSTVTNPSTSSSTSGSSSTQSIPSSTAANTGSSTSGPTVATTQGSSSTQTNSNTGSTTVATTVTQGSSTGGNSGSTTVNFQSSSVASTVASSTANIESSTTPIPTCASPYSGKIATVFELNANSATNIVNFVSNNLYNSANYDFTNSTEAINVPYGQTDHYATQILQYNGTKSLSNLQDNVSDLLTSAILLIDATISDGLQWLQTNRDPAGTNAVIIVVGNDDDENPAMTTFTLRDLRAQGYKVISVAVGEGHGDFSPIPDKPEWYFQVNDSNGQNIADQISSILCNLK</sequence>
<feature type="region of interest" description="Disordered" evidence="1">
    <location>
        <begin position="780"/>
        <end position="864"/>
    </location>
</feature>
<feature type="region of interest" description="Disordered" evidence="1">
    <location>
        <begin position="299"/>
        <end position="550"/>
    </location>
</feature>
<keyword evidence="6" id="KW-1267">Proteomics identification</keyword>
<dbReference type="HOGENOM" id="CLU_002291_0_0_1"/>
<protein>
    <submittedName>
        <fullName evidence="3">VWFA domain-containing protein</fullName>
    </submittedName>
</protein>
<keyword evidence="2" id="KW-0472">Membrane</keyword>